<dbReference type="Pfam" id="PF01504">
    <property type="entry name" value="PIP5K"/>
    <property type="match status" value="1"/>
</dbReference>
<dbReference type="PROSITE" id="PS51455">
    <property type="entry name" value="PIPK"/>
    <property type="match status" value="1"/>
</dbReference>
<organism evidence="3 4">
    <name type="scientific">Rotaria magnacalcarata</name>
    <dbReference type="NCBI Taxonomy" id="392030"/>
    <lineage>
        <taxon>Eukaryota</taxon>
        <taxon>Metazoa</taxon>
        <taxon>Spiralia</taxon>
        <taxon>Gnathifera</taxon>
        <taxon>Rotifera</taxon>
        <taxon>Eurotatoria</taxon>
        <taxon>Bdelloidea</taxon>
        <taxon>Philodinida</taxon>
        <taxon>Philodinidae</taxon>
        <taxon>Rotaria</taxon>
    </lineage>
</organism>
<dbReference type="GO" id="GO:0046854">
    <property type="term" value="P:phosphatidylinositol phosphate biosynthetic process"/>
    <property type="evidence" value="ECO:0007669"/>
    <property type="project" value="TreeGrafter"/>
</dbReference>
<keyword evidence="1" id="KW-0808">Transferase</keyword>
<dbReference type="GO" id="GO:0005524">
    <property type="term" value="F:ATP binding"/>
    <property type="evidence" value="ECO:0007669"/>
    <property type="project" value="UniProtKB-UniRule"/>
</dbReference>
<dbReference type="InterPro" id="IPR027483">
    <property type="entry name" value="PInositol-4-P-4/5-kinase_C_sf"/>
</dbReference>
<feature type="domain" description="PIPK" evidence="2">
    <location>
        <begin position="1"/>
        <end position="77"/>
    </location>
</feature>
<dbReference type="GO" id="GO:0005886">
    <property type="term" value="C:plasma membrane"/>
    <property type="evidence" value="ECO:0007669"/>
    <property type="project" value="TreeGrafter"/>
</dbReference>
<dbReference type="SUPFAM" id="SSF56104">
    <property type="entry name" value="SAICAR synthase-like"/>
    <property type="match status" value="1"/>
</dbReference>
<dbReference type="AlphaFoldDB" id="A0A8S3JG06"/>
<sequence length="96" mass="11055">MATRTLEGVIGIPAINEKGEHLLVFFGIIDILQTFDICKVMQRHYQTVENPDVVKERSIVDAVFYAKRFKEFVFNRVFLPAGDESLTDSTYLTPYH</sequence>
<dbReference type="PANTHER" id="PTHR23086:SF113">
    <property type="entry name" value="PHOSPHATIDYLINOSITOL 4-PHOSPHATE 5-KINASE 6"/>
    <property type="match status" value="1"/>
</dbReference>
<keyword evidence="1" id="KW-0547">Nucleotide-binding</keyword>
<dbReference type="InterPro" id="IPR002498">
    <property type="entry name" value="PInositol-4-P-4/5-kinase_core"/>
</dbReference>
<dbReference type="InterPro" id="IPR023610">
    <property type="entry name" value="PInositol-4/5-P-5/4-kinase"/>
</dbReference>
<accession>A0A8S3JG06</accession>
<evidence type="ECO:0000313" key="4">
    <source>
        <dbReference type="Proteomes" id="UP000681720"/>
    </source>
</evidence>
<protein>
    <recommendedName>
        <fullName evidence="2">PIPK domain-containing protein</fullName>
    </recommendedName>
</protein>
<feature type="non-terminal residue" evidence="3">
    <location>
        <position position="1"/>
    </location>
</feature>
<proteinExistence type="predicted"/>
<comment type="caution">
    <text evidence="3">The sequence shown here is derived from an EMBL/GenBank/DDBJ whole genome shotgun (WGS) entry which is preliminary data.</text>
</comment>
<dbReference type="Proteomes" id="UP000681720">
    <property type="component" value="Unassembled WGS sequence"/>
</dbReference>
<evidence type="ECO:0000256" key="1">
    <source>
        <dbReference type="PROSITE-ProRule" id="PRU00781"/>
    </source>
</evidence>
<dbReference type="EMBL" id="CAJOBJ010362250">
    <property type="protein sequence ID" value="CAF5218837.1"/>
    <property type="molecule type" value="Genomic_DNA"/>
</dbReference>
<evidence type="ECO:0000313" key="3">
    <source>
        <dbReference type="EMBL" id="CAF5218837.1"/>
    </source>
</evidence>
<keyword evidence="1" id="KW-0067">ATP-binding</keyword>
<dbReference type="PANTHER" id="PTHR23086">
    <property type="entry name" value="PHOSPHATIDYLINOSITOL-4-PHOSPHATE 5-KINASE"/>
    <property type="match status" value="1"/>
</dbReference>
<dbReference type="GO" id="GO:0016308">
    <property type="term" value="F:1-phosphatidylinositol-4-phosphate 5-kinase activity"/>
    <property type="evidence" value="ECO:0007669"/>
    <property type="project" value="TreeGrafter"/>
</dbReference>
<gene>
    <name evidence="3" type="ORF">GIL414_LOCUS83171</name>
</gene>
<evidence type="ECO:0000259" key="2">
    <source>
        <dbReference type="PROSITE" id="PS51455"/>
    </source>
</evidence>
<name>A0A8S3JG06_9BILA</name>
<keyword evidence="1" id="KW-0418">Kinase</keyword>
<dbReference type="Gene3D" id="3.30.810.10">
    <property type="entry name" value="2-Layer Sandwich"/>
    <property type="match status" value="1"/>
</dbReference>
<reference evidence="3" key="1">
    <citation type="submission" date="2021-02" db="EMBL/GenBank/DDBJ databases">
        <authorList>
            <person name="Nowell W R."/>
        </authorList>
    </citation>
    <scope>NUCLEOTIDE SEQUENCE</scope>
</reference>